<dbReference type="PIRSF" id="PIRSF016753">
    <property type="entry name" value="P_lipid/glycerol_ac_tran_prd"/>
    <property type="match status" value="1"/>
</dbReference>
<dbReference type="GO" id="GO:0016020">
    <property type="term" value="C:membrane"/>
    <property type="evidence" value="ECO:0007669"/>
    <property type="project" value="TreeGrafter"/>
</dbReference>
<dbReference type="SUPFAM" id="SSF69593">
    <property type="entry name" value="Glycerol-3-phosphate (1)-acyltransferase"/>
    <property type="match status" value="1"/>
</dbReference>
<dbReference type="RefSeq" id="WP_085164624.1">
    <property type="nucleotide sequence ID" value="NZ_JACKSS010000129.1"/>
</dbReference>
<proteinExistence type="predicted"/>
<dbReference type="InterPro" id="IPR016676">
    <property type="entry name" value="P_lipid/glycerol_AcTrfase_prd"/>
</dbReference>
<accession>A0A1X1ZRI5</accession>
<dbReference type="PANTHER" id="PTHR22753">
    <property type="entry name" value="TRANSMEMBRANE PROTEIN 68"/>
    <property type="match status" value="1"/>
</dbReference>
<comment type="caution">
    <text evidence="2">The sequence shown here is derived from an EMBL/GenBank/DDBJ whole genome shotgun (WGS) entry which is preliminary data.</text>
</comment>
<dbReference type="SMART" id="SM00563">
    <property type="entry name" value="PlsC"/>
    <property type="match status" value="1"/>
</dbReference>
<evidence type="ECO:0000259" key="1">
    <source>
        <dbReference type="SMART" id="SM00563"/>
    </source>
</evidence>
<dbReference type="Pfam" id="PF01553">
    <property type="entry name" value="Acyltransferase"/>
    <property type="match status" value="1"/>
</dbReference>
<dbReference type="EMBL" id="LQPH01000101">
    <property type="protein sequence ID" value="ORW25858.1"/>
    <property type="molecule type" value="Genomic_DNA"/>
</dbReference>
<organism evidence="2 3">
    <name type="scientific">Mycobacterium nebraskense</name>
    <dbReference type="NCBI Taxonomy" id="244292"/>
    <lineage>
        <taxon>Bacteria</taxon>
        <taxon>Bacillati</taxon>
        <taxon>Actinomycetota</taxon>
        <taxon>Actinomycetes</taxon>
        <taxon>Mycobacteriales</taxon>
        <taxon>Mycobacteriaceae</taxon>
        <taxon>Mycobacterium</taxon>
    </lineage>
</organism>
<dbReference type="OrthoDB" id="7056876at2"/>
<name>A0A1X1ZRI5_9MYCO</name>
<evidence type="ECO:0000313" key="2">
    <source>
        <dbReference type="EMBL" id="ORW25858.1"/>
    </source>
</evidence>
<feature type="domain" description="Phospholipid/glycerol acyltransferase" evidence="1">
    <location>
        <begin position="54"/>
        <end position="173"/>
    </location>
</feature>
<dbReference type="PANTHER" id="PTHR22753:SF14">
    <property type="entry name" value="MONOACYLGLYCEROL_DIACYLGLYCEROL O-ACYLTRANSFERASE"/>
    <property type="match status" value="1"/>
</dbReference>
<keyword evidence="3" id="KW-1185">Reference proteome</keyword>
<gene>
    <name evidence="2" type="ORF">AWC17_01270</name>
</gene>
<keyword evidence="2" id="KW-0808">Transferase</keyword>
<evidence type="ECO:0000313" key="3">
    <source>
        <dbReference type="Proteomes" id="UP000193781"/>
    </source>
</evidence>
<dbReference type="AlphaFoldDB" id="A0A1X1ZRI5"/>
<sequence length="275" mass="29949">MADEQTINGSESADWLALRDAAYVGRLMPLLRLAVKLYFRSDVQGLERIPEGGALLVSNHSGGLVPMDVPVVAVAVYDHFSAERPFYVLAHDGLLMAGGKYVLGRAGFLPASRESAIAALRAGATTIVFPGGDYDVFRPTKDANRVDFGGRKGYVRTALDAGVPIVPVVSIGGQEQYLFLSRGEWLARLLRLDKLLRLKIAPIIVGIPFGLTSGYVPNLPLPAKIVTRVLEPICVEEEFGPNPDIDIDEVDRAIRTRMQAALDELARERRFPVIG</sequence>
<dbReference type="CDD" id="cd07987">
    <property type="entry name" value="LPLAT_MGAT-like"/>
    <property type="match status" value="1"/>
</dbReference>
<reference evidence="2 3" key="1">
    <citation type="submission" date="2016-01" db="EMBL/GenBank/DDBJ databases">
        <title>The new phylogeny of the genus Mycobacterium.</title>
        <authorList>
            <person name="Tarcisio F."/>
            <person name="Conor M."/>
            <person name="Antonella G."/>
            <person name="Elisabetta G."/>
            <person name="Giulia F.S."/>
            <person name="Sara T."/>
            <person name="Anna F."/>
            <person name="Clotilde B."/>
            <person name="Roberto B."/>
            <person name="Veronica D.S."/>
            <person name="Fabio R."/>
            <person name="Monica P."/>
            <person name="Olivier J."/>
            <person name="Enrico T."/>
            <person name="Nicola S."/>
        </authorList>
    </citation>
    <scope>NUCLEOTIDE SEQUENCE [LARGE SCALE GENOMIC DNA]</scope>
    <source>
        <strain evidence="2 3">DSM 44803</strain>
    </source>
</reference>
<dbReference type="GO" id="GO:0016746">
    <property type="term" value="F:acyltransferase activity"/>
    <property type="evidence" value="ECO:0007669"/>
    <property type="project" value="UniProtKB-KW"/>
</dbReference>
<keyword evidence="2" id="KW-0012">Acyltransferase</keyword>
<dbReference type="InterPro" id="IPR002123">
    <property type="entry name" value="Plipid/glycerol_acylTrfase"/>
</dbReference>
<dbReference type="STRING" id="244292.ABW17_22750"/>
<dbReference type="Proteomes" id="UP000193781">
    <property type="component" value="Unassembled WGS sequence"/>
</dbReference>
<protein>
    <submittedName>
        <fullName evidence="2">Glycerol acyltransferase</fullName>
    </submittedName>
</protein>